<protein>
    <recommendedName>
        <fullName evidence="1">DUF7683 domain-containing protein</fullName>
    </recommendedName>
</protein>
<dbReference type="Proteomes" id="UP000315252">
    <property type="component" value="Unassembled WGS sequence"/>
</dbReference>
<feature type="domain" description="DUF7683" evidence="1">
    <location>
        <begin position="4"/>
        <end position="73"/>
    </location>
</feature>
<evidence type="ECO:0000313" key="3">
    <source>
        <dbReference type="Proteomes" id="UP000315252"/>
    </source>
</evidence>
<dbReference type="OrthoDB" id="1494903at2"/>
<comment type="caution">
    <text evidence="2">The sequence shown here is derived from an EMBL/GenBank/DDBJ whole genome shotgun (WGS) entry which is preliminary data.</text>
</comment>
<reference evidence="2 3" key="1">
    <citation type="submission" date="2019-06" db="EMBL/GenBank/DDBJ databases">
        <title>Whole genome sequence for Rhodospirillaceae sp. R148.</title>
        <authorList>
            <person name="Wang G."/>
        </authorList>
    </citation>
    <scope>NUCLEOTIDE SEQUENCE [LARGE SCALE GENOMIC DNA]</scope>
    <source>
        <strain evidence="2 3">R148</strain>
    </source>
</reference>
<evidence type="ECO:0000313" key="2">
    <source>
        <dbReference type="EMBL" id="TQV73371.1"/>
    </source>
</evidence>
<dbReference type="Pfam" id="PF24731">
    <property type="entry name" value="DUF7683"/>
    <property type="match status" value="1"/>
</dbReference>
<dbReference type="EMBL" id="VHSH01000011">
    <property type="protein sequence ID" value="TQV73371.1"/>
    <property type="molecule type" value="Genomic_DNA"/>
</dbReference>
<gene>
    <name evidence="2" type="ORF">FKG95_25485</name>
</gene>
<proteinExistence type="predicted"/>
<name>A0A545T831_9PROT</name>
<accession>A0A545T831</accession>
<keyword evidence="3" id="KW-1185">Reference proteome</keyword>
<organism evidence="2 3">
    <name type="scientific">Denitrobaculum tricleocarpae</name>
    <dbReference type="NCBI Taxonomy" id="2591009"/>
    <lineage>
        <taxon>Bacteria</taxon>
        <taxon>Pseudomonadati</taxon>
        <taxon>Pseudomonadota</taxon>
        <taxon>Alphaproteobacteria</taxon>
        <taxon>Rhodospirillales</taxon>
        <taxon>Rhodospirillaceae</taxon>
        <taxon>Denitrobaculum</taxon>
    </lineage>
</organism>
<dbReference type="InterPro" id="IPR056100">
    <property type="entry name" value="DUF7683"/>
</dbReference>
<dbReference type="RefSeq" id="WP_142899270.1">
    <property type="nucleotide sequence ID" value="NZ_ML660062.1"/>
</dbReference>
<evidence type="ECO:0000259" key="1">
    <source>
        <dbReference type="Pfam" id="PF24731"/>
    </source>
</evidence>
<dbReference type="AlphaFoldDB" id="A0A545T831"/>
<sequence>MPHVIRYFDKADESYAGKLELADIPLNKLQELFHTPPEDPMYECFPIHETQAKFFYEFAKIKLDIESYDYFLEYDA</sequence>